<dbReference type="Proteomes" id="UP000784294">
    <property type="component" value="Unassembled WGS sequence"/>
</dbReference>
<evidence type="ECO:0000256" key="1">
    <source>
        <dbReference type="SAM" id="MobiDB-lite"/>
    </source>
</evidence>
<evidence type="ECO:0000313" key="2">
    <source>
        <dbReference type="EMBL" id="VEL08157.1"/>
    </source>
</evidence>
<sequence length="151" mass="17928">MKKSTKWSAPEDCEQKYIRETGRRINTSIKKHQRLCRKVDTERSEIAEHIALTGHTIDWNSTERLAIYGENSRKRNIREAVDILLQVNPMKRRLEEGRVSDNLVYCLRRLGDSMNPSKRRRLEPGQLFNNRKRHHQGAAHKEQREIKKMLL</sequence>
<feature type="region of interest" description="Disordered" evidence="1">
    <location>
        <begin position="115"/>
        <end position="151"/>
    </location>
</feature>
<gene>
    <name evidence="2" type="ORF">PXEA_LOCUS1597</name>
</gene>
<keyword evidence="3" id="KW-1185">Reference proteome</keyword>
<dbReference type="AlphaFoldDB" id="A0A3S5A6A8"/>
<dbReference type="EMBL" id="CAAALY010003278">
    <property type="protein sequence ID" value="VEL08157.1"/>
    <property type="molecule type" value="Genomic_DNA"/>
</dbReference>
<evidence type="ECO:0000313" key="3">
    <source>
        <dbReference type="Proteomes" id="UP000784294"/>
    </source>
</evidence>
<protein>
    <submittedName>
        <fullName evidence="2">Uncharacterized protein</fullName>
    </submittedName>
</protein>
<proteinExistence type="predicted"/>
<feature type="compositionally biased region" description="Basic and acidic residues" evidence="1">
    <location>
        <begin position="139"/>
        <end position="151"/>
    </location>
</feature>
<comment type="caution">
    <text evidence="2">The sequence shown here is derived from an EMBL/GenBank/DDBJ whole genome shotgun (WGS) entry which is preliminary data.</text>
</comment>
<name>A0A3S5A6A8_9PLAT</name>
<accession>A0A3S5A6A8</accession>
<reference evidence="2" key="1">
    <citation type="submission" date="2018-11" db="EMBL/GenBank/DDBJ databases">
        <authorList>
            <consortium name="Pathogen Informatics"/>
        </authorList>
    </citation>
    <scope>NUCLEOTIDE SEQUENCE</scope>
</reference>
<organism evidence="2 3">
    <name type="scientific">Protopolystoma xenopodis</name>
    <dbReference type="NCBI Taxonomy" id="117903"/>
    <lineage>
        <taxon>Eukaryota</taxon>
        <taxon>Metazoa</taxon>
        <taxon>Spiralia</taxon>
        <taxon>Lophotrochozoa</taxon>
        <taxon>Platyhelminthes</taxon>
        <taxon>Monogenea</taxon>
        <taxon>Polyopisthocotylea</taxon>
        <taxon>Polystomatidea</taxon>
        <taxon>Polystomatidae</taxon>
        <taxon>Protopolystoma</taxon>
    </lineage>
</organism>